<dbReference type="InterPro" id="IPR003004">
    <property type="entry name" value="GspF/PilC"/>
</dbReference>
<comment type="subcellular location">
    <subcellularLocation>
        <location evidence="1">Cell membrane</location>
        <topology evidence="1">Multi-pass membrane protein</topology>
    </subcellularLocation>
</comment>
<dbReference type="Gene3D" id="1.20.81.30">
    <property type="entry name" value="Type II secretion system (T2SS), domain F"/>
    <property type="match status" value="1"/>
</dbReference>
<feature type="domain" description="Type II secretion system protein GspF" evidence="8">
    <location>
        <begin position="23"/>
        <end position="114"/>
    </location>
</feature>
<keyword evidence="5 7" id="KW-1133">Transmembrane helix</keyword>
<keyword evidence="4 7" id="KW-0812">Transmembrane</keyword>
<dbReference type="AlphaFoldDB" id="A0A5C6MDV4"/>
<keyword evidence="10" id="KW-1185">Reference proteome</keyword>
<dbReference type="PANTHER" id="PTHR30012:SF0">
    <property type="entry name" value="TYPE II SECRETION SYSTEM PROTEIN F-RELATED"/>
    <property type="match status" value="1"/>
</dbReference>
<reference evidence="9 10" key="1">
    <citation type="submission" date="2019-08" db="EMBL/GenBank/DDBJ databases">
        <title>100 year-old enigma solved: identification of Planctomyces bekefii, the type genus and species of the phylum Planctomycetes.</title>
        <authorList>
            <person name="Svetlana D.N."/>
            <person name="Overmann J."/>
        </authorList>
    </citation>
    <scope>NUCLEOTIDE SEQUENCE [LARGE SCALE GENOMIC DNA]</scope>
    <source>
        <strain evidence="9">Phe10_nw2017</strain>
    </source>
</reference>
<evidence type="ECO:0000313" key="9">
    <source>
        <dbReference type="EMBL" id="TWW12623.1"/>
    </source>
</evidence>
<comment type="caution">
    <text evidence="9">The sequence shown here is derived from an EMBL/GenBank/DDBJ whole genome shotgun (WGS) entry which is preliminary data.</text>
</comment>
<dbReference type="Pfam" id="PF00482">
    <property type="entry name" value="T2SSF"/>
    <property type="match status" value="1"/>
</dbReference>
<evidence type="ECO:0000256" key="2">
    <source>
        <dbReference type="ARBA" id="ARBA00005745"/>
    </source>
</evidence>
<evidence type="ECO:0000256" key="6">
    <source>
        <dbReference type="ARBA" id="ARBA00023136"/>
    </source>
</evidence>
<protein>
    <recommendedName>
        <fullName evidence="8">Type II secretion system protein GspF domain-containing protein</fullName>
    </recommendedName>
</protein>
<sequence>MGYIRHWSYLRSRPEPLRQASLLLMLAGAVGNAEAILETLRAHESESRGEWRDGIRQLRSLLEHGHSISSALSLIDGFLPPATIAAIAVAEGGGGLAEVLVDESQRLTARLQDFGGKEEPAASLVVWSGVLLTVFCGVCIFTGVDLATKAQAIFQGFGLEIPPLSRAAFALLDSFSVLLPLLVLPVTGVIVWASILIWKNCARQNRLGYFPLFGYWPRYWTPTILRLLGIGMATGSTLPRVLNSAILMLPAGANGNESSGGA</sequence>
<name>A0A5C6MDV4_9PLAN</name>
<evidence type="ECO:0000256" key="7">
    <source>
        <dbReference type="SAM" id="Phobius"/>
    </source>
</evidence>
<dbReference type="Proteomes" id="UP000321083">
    <property type="component" value="Unassembled WGS sequence"/>
</dbReference>
<evidence type="ECO:0000256" key="5">
    <source>
        <dbReference type="ARBA" id="ARBA00022989"/>
    </source>
</evidence>
<evidence type="ECO:0000256" key="3">
    <source>
        <dbReference type="ARBA" id="ARBA00022475"/>
    </source>
</evidence>
<dbReference type="InterPro" id="IPR042094">
    <property type="entry name" value="T2SS_GspF_sf"/>
</dbReference>
<organism evidence="9 10">
    <name type="scientific">Planctomyces bekefii</name>
    <dbReference type="NCBI Taxonomy" id="1653850"/>
    <lineage>
        <taxon>Bacteria</taxon>
        <taxon>Pseudomonadati</taxon>
        <taxon>Planctomycetota</taxon>
        <taxon>Planctomycetia</taxon>
        <taxon>Planctomycetales</taxon>
        <taxon>Planctomycetaceae</taxon>
        <taxon>Planctomyces</taxon>
    </lineage>
</organism>
<dbReference type="PANTHER" id="PTHR30012">
    <property type="entry name" value="GENERAL SECRETION PATHWAY PROTEIN"/>
    <property type="match status" value="1"/>
</dbReference>
<evidence type="ECO:0000256" key="4">
    <source>
        <dbReference type="ARBA" id="ARBA00022692"/>
    </source>
</evidence>
<dbReference type="EMBL" id="SRHE01000006">
    <property type="protein sequence ID" value="TWW12623.1"/>
    <property type="molecule type" value="Genomic_DNA"/>
</dbReference>
<dbReference type="GO" id="GO:0005886">
    <property type="term" value="C:plasma membrane"/>
    <property type="evidence" value="ECO:0007669"/>
    <property type="project" value="UniProtKB-SubCell"/>
</dbReference>
<accession>A0A5C6MDV4</accession>
<feature type="transmembrane region" description="Helical" evidence="7">
    <location>
        <begin position="177"/>
        <end position="198"/>
    </location>
</feature>
<evidence type="ECO:0000313" key="10">
    <source>
        <dbReference type="Proteomes" id="UP000321083"/>
    </source>
</evidence>
<proteinExistence type="inferred from homology"/>
<dbReference type="InterPro" id="IPR018076">
    <property type="entry name" value="T2SS_GspF_dom"/>
</dbReference>
<keyword evidence="6 7" id="KW-0472">Membrane</keyword>
<feature type="transmembrane region" description="Helical" evidence="7">
    <location>
        <begin position="121"/>
        <end position="144"/>
    </location>
</feature>
<gene>
    <name evidence="9" type="ORF">E3A20_00910</name>
</gene>
<comment type="similarity">
    <text evidence="2">Belongs to the GSP F family.</text>
</comment>
<evidence type="ECO:0000256" key="1">
    <source>
        <dbReference type="ARBA" id="ARBA00004651"/>
    </source>
</evidence>
<evidence type="ECO:0000259" key="8">
    <source>
        <dbReference type="Pfam" id="PF00482"/>
    </source>
</evidence>
<keyword evidence="3" id="KW-1003">Cell membrane</keyword>
<reference evidence="9 10" key="2">
    <citation type="submission" date="2019-08" db="EMBL/GenBank/DDBJ databases">
        <authorList>
            <person name="Henke P."/>
        </authorList>
    </citation>
    <scope>NUCLEOTIDE SEQUENCE [LARGE SCALE GENOMIC DNA]</scope>
    <source>
        <strain evidence="9">Phe10_nw2017</strain>
    </source>
</reference>